<keyword evidence="6 7" id="KW-0472">Membrane</keyword>
<feature type="domain" description="Glycine transporter" evidence="8">
    <location>
        <begin position="101"/>
        <end position="175"/>
    </location>
</feature>
<accession>A0A928KQ96</accession>
<feature type="transmembrane region" description="Helical" evidence="7">
    <location>
        <begin position="127"/>
        <end position="148"/>
    </location>
</feature>
<evidence type="ECO:0000256" key="3">
    <source>
        <dbReference type="ARBA" id="ARBA00022475"/>
    </source>
</evidence>
<dbReference type="Pfam" id="PF03458">
    <property type="entry name" value="Gly_transporter"/>
    <property type="match status" value="2"/>
</dbReference>
<comment type="similarity">
    <text evidence="2">Belongs to the UPF0126 family.</text>
</comment>
<evidence type="ECO:0000256" key="7">
    <source>
        <dbReference type="SAM" id="Phobius"/>
    </source>
</evidence>
<feature type="transmembrane region" description="Helical" evidence="7">
    <location>
        <begin position="94"/>
        <end position="115"/>
    </location>
</feature>
<keyword evidence="3" id="KW-1003">Cell membrane</keyword>
<comment type="caution">
    <text evidence="9">The sequence shown here is derived from an EMBL/GenBank/DDBJ whole genome shotgun (WGS) entry which is preliminary data.</text>
</comment>
<feature type="domain" description="Glycine transporter" evidence="8">
    <location>
        <begin position="8"/>
        <end position="81"/>
    </location>
</feature>
<protein>
    <submittedName>
        <fullName evidence="9">Trimeric intracellular cation channel family protein</fullName>
    </submittedName>
</protein>
<keyword evidence="5 7" id="KW-1133">Transmembrane helix</keyword>
<dbReference type="RefSeq" id="WP_326839965.1">
    <property type="nucleotide sequence ID" value="NZ_SVNY01000001.1"/>
</dbReference>
<feature type="transmembrane region" description="Helical" evidence="7">
    <location>
        <begin position="185"/>
        <end position="204"/>
    </location>
</feature>
<evidence type="ECO:0000259" key="8">
    <source>
        <dbReference type="Pfam" id="PF03458"/>
    </source>
</evidence>
<evidence type="ECO:0000256" key="1">
    <source>
        <dbReference type="ARBA" id="ARBA00004651"/>
    </source>
</evidence>
<feature type="transmembrane region" description="Helical" evidence="7">
    <location>
        <begin position="32"/>
        <end position="53"/>
    </location>
</feature>
<feature type="transmembrane region" description="Helical" evidence="7">
    <location>
        <begin position="160"/>
        <end position="179"/>
    </location>
</feature>
<dbReference type="PANTHER" id="PTHR30506:SF3">
    <property type="entry name" value="UPF0126 INNER MEMBRANE PROTEIN YADS-RELATED"/>
    <property type="match status" value="1"/>
</dbReference>
<comment type="subcellular location">
    <subcellularLocation>
        <location evidence="1">Cell membrane</location>
        <topology evidence="1">Multi-pass membrane protein</topology>
    </subcellularLocation>
</comment>
<dbReference type="InterPro" id="IPR005115">
    <property type="entry name" value="Gly_transporter"/>
</dbReference>
<name>A0A928KQ96_9FIRM</name>
<organism evidence="9 10">
    <name type="scientific">Faecalispora sporosphaeroides</name>
    <dbReference type="NCBI Taxonomy" id="1549"/>
    <lineage>
        <taxon>Bacteria</taxon>
        <taxon>Bacillati</taxon>
        <taxon>Bacillota</taxon>
        <taxon>Clostridia</taxon>
        <taxon>Eubacteriales</taxon>
        <taxon>Oscillospiraceae</taxon>
        <taxon>Faecalispora</taxon>
    </lineage>
</organism>
<sequence length="222" mass="23904">MPTALLLVFEVVGTVAFAISGAIIAMQHKLDYFGIFLLAVTTSIGGGVLRDVILGVSPPVGLVNPMYLIVASITTFLLLALGRFRRFVNGGSPVYTWSYYISDALGLGVFTVIGVDAAISAGYEKEGFLCIFVAMLTGVGGGMIRDILVQRIPVILRREIYALASVAGALLYYLARMYIPHSIAVLLSVVLTVSIRMLSLYFNIHVPSIASQEDQEKPNPSE</sequence>
<feature type="transmembrane region" description="Helical" evidence="7">
    <location>
        <begin position="65"/>
        <end position="82"/>
    </location>
</feature>
<evidence type="ECO:0000256" key="6">
    <source>
        <dbReference type="ARBA" id="ARBA00023136"/>
    </source>
</evidence>
<evidence type="ECO:0000313" key="9">
    <source>
        <dbReference type="EMBL" id="MBE6832595.1"/>
    </source>
</evidence>
<dbReference type="GO" id="GO:0005886">
    <property type="term" value="C:plasma membrane"/>
    <property type="evidence" value="ECO:0007669"/>
    <property type="project" value="UniProtKB-SubCell"/>
</dbReference>
<gene>
    <name evidence="9" type="ORF">E7512_03265</name>
</gene>
<evidence type="ECO:0000256" key="2">
    <source>
        <dbReference type="ARBA" id="ARBA00008193"/>
    </source>
</evidence>
<reference evidence="9" key="1">
    <citation type="submission" date="2019-04" db="EMBL/GenBank/DDBJ databases">
        <title>Evolution of Biomass-Degrading Anaerobic Consortia Revealed by Metagenomics.</title>
        <authorList>
            <person name="Peng X."/>
        </authorList>
    </citation>
    <scope>NUCLEOTIDE SEQUENCE</scope>
    <source>
        <strain evidence="9">SIG551</strain>
    </source>
</reference>
<proteinExistence type="inferred from homology"/>
<dbReference type="Proteomes" id="UP000754750">
    <property type="component" value="Unassembled WGS sequence"/>
</dbReference>
<keyword evidence="4 7" id="KW-0812">Transmembrane</keyword>
<dbReference type="EMBL" id="SVNY01000001">
    <property type="protein sequence ID" value="MBE6832595.1"/>
    <property type="molecule type" value="Genomic_DNA"/>
</dbReference>
<evidence type="ECO:0000256" key="5">
    <source>
        <dbReference type="ARBA" id="ARBA00022989"/>
    </source>
</evidence>
<dbReference type="AlphaFoldDB" id="A0A928KQ96"/>
<feature type="transmembrane region" description="Helical" evidence="7">
    <location>
        <begin position="6"/>
        <end position="25"/>
    </location>
</feature>
<evidence type="ECO:0000313" key="10">
    <source>
        <dbReference type="Proteomes" id="UP000754750"/>
    </source>
</evidence>
<evidence type="ECO:0000256" key="4">
    <source>
        <dbReference type="ARBA" id="ARBA00022692"/>
    </source>
</evidence>
<dbReference type="PANTHER" id="PTHR30506">
    <property type="entry name" value="INNER MEMBRANE PROTEIN"/>
    <property type="match status" value="1"/>
</dbReference>